<comment type="caution">
    <text evidence="2">The sequence shown here is derived from an EMBL/GenBank/DDBJ whole genome shotgun (WGS) entry which is preliminary data.</text>
</comment>
<dbReference type="EMBL" id="QKZI01000001">
    <property type="protein sequence ID" value="PZX07926.1"/>
    <property type="molecule type" value="Genomic_DNA"/>
</dbReference>
<evidence type="ECO:0000256" key="1">
    <source>
        <dbReference type="SAM" id="Coils"/>
    </source>
</evidence>
<accession>A0A2W7PHW5</accession>
<protein>
    <submittedName>
        <fullName evidence="2">Uncharacterized protein</fullName>
    </submittedName>
</protein>
<evidence type="ECO:0000313" key="3">
    <source>
        <dbReference type="Proteomes" id="UP000248646"/>
    </source>
</evidence>
<name>A0A2W7PHW5_9BACI</name>
<keyword evidence="3" id="KW-1185">Reference proteome</keyword>
<gene>
    <name evidence="2" type="ORF">C7437_1011048</name>
</gene>
<dbReference type="OrthoDB" id="1684418at2"/>
<organism evidence="2 3">
    <name type="scientific">Psychrobacillus insolitus</name>
    <dbReference type="NCBI Taxonomy" id="1461"/>
    <lineage>
        <taxon>Bacteria</taxon>
        <taxon>Bacillati</taxon>
        <taxon>Bacillota</taxon>
        <taxon>Bacilli</taxon>
        <taxon>Bacillales</taxon>
        <taxon>Bacillaceae</taxon>
        <taxon>Psychrobacillus</taxon>
    </lineage>
</organism>
<dbReference type="AlphaFoldDB" id="A0A2W7PHW5"/>
<feature type="coiled-coil region" evidence="1">
    <location>
        <begin position="216"/>
        <end position="285"/>
    </location>
</feature>
<evidence type="ECO:0000313" key="2">
    <source>
        <dbReference type="EMBL" id="PZX07926.1"/>
    </source>
</evidence>
<dbReference type="Proteomes" id="UP000248646">
    <property type="component" value="Unassembled WGS sequence"/>
</dbReference>
<dbReference type="RefSeq" id="WP_111438531.1">
    <property type="nucleotide sequence ID" value="NZ_QKZI01000001.1"/>
</dbReference>
<keyword evidence="1" id="KW-0175">Coiled coil</keyword>
<sequence>MTPNERKKLKQEREKLKVYRNRLMALKDVMPHDEELWSDNDKIVKFFETGQARKYEDKLNLPNIKPGAPTVKRPKRAEITVELTVEKYKELKAKGVSDNAVKDEYGFHSNKFNAWKKKNNLMKTEADKVELTVAVYKELKAKGLTDQEIADKFDKKIGSVYQFKSVNGLTNQPIKPVENEAVSVEVDSAHLKDAVDTLEKELEETNIFASGEALRVSELEQQLHDSNLKNRGLETSLEVYQGNVSELNEASENARNAERKAIQELIDYEREYRKLEVDYHNQSGELTRLKAMLEKLKHTSQINVWLMKQHIGFVEQADELAEVNFR</sequence>
<reference evidence="2 3" key="1">
    <citation type="submission" date="2018-06" db="EMBL/GenBank/DDBJ databases">
        <title>Genomic Encyclopedia of Type Strains, Phase IV (KMG-IV): sequencing the most valuable type-strain genomes for metagenomic binning, comparative biology and taxonomic classification.</title>
        <authorList>
            <person name="Goeker M."/>
        </authorList>
    </citation>
    <scope>NUCLEOTIDE SEQUENCE [LARGE SCALE GENOMIC DNA]</scope>
    <source>
        <strain evidence="2 3">DSM 5</strain>
    </source>
</reference>
<proteinExistence type="predicted"/>